<evidence type="ECO:0000313" key="2">
    <source>
        <dbReference type="EMBL" id="GAA0155106.1"/>
    </source>
</evidence>
<comment type="caution">
    <text evidence="2">The sequence shown here is derived from an EMBL/GenBank/DDBJ whole genome shotgun (WGS) entry which is preliminary data.</text>
</comment>
<sequence>MRFNRGRSESPDSPPNITGRVNVISGGRSRGGDSRSARRAYVKIYIYVDTAGERPKFLDMSFSRKDFVEIECPHEDPLVITPVIAI</sequence>
<reference evidence="2 3" key="1">
    <citation type="submission" date="2024-01" db="EMBL/GenBank/DDBJ databases">
        <title>The complete chloroplast genome sequence of Lithospermum erythrorhizon: insights into the phylogenetic relationship among Boraginaceae species and the maternal lineages of purple gromwells.</title>
        <authorList>
            <person name="Okada T."/>
            <person name="Watanabe K."/>
        </authorList>
    </citation>
    <scope>NUCLEOTIDE SEQUENCE [LARGE SCALE GENOMIC DNA]</scope>
</reference>
<feature type="region of interest" description="Disordered" evidence="1">
    <location>
        <begin position="1"/>
        <end position="35"/>
    </location>
</feature>
<proteinExistence type="predicted"/>
<keyword evidence="3" id="KW-1185">Reference proteome</keyword>
<evidence type="ECO:0000313" key="3">
    <source>
        <dbReference type="Proteomes" id="UP001454036"/>
    </source>
</evidence>
<dbReference type="EMBL" id="BAABME010018814">
    <property type="protein sequence ID" value="GAA0155106.1"/>
    <property type="molecule type" value="Genomic_DNA"/>
</dbReference>
<feature type="compositionally biased region" description="Basic and acidic residues" evidence="1">
    <location>
        <begin position="1"/>
        <end position="10"/>
    </location>
</feature>
<gene>
    <name evidence="2" type="ORF">LIER_38020</name>
</gene>
<dbReference type="Proteomes" id="UP001454036">
    <property type="component" value="Unassembled WGS sequence"/>
</dbReference>
<protein>
    <submittedName>
        <fullName evidence="2">Uncharacterized protein</fullName>
    </submittedName>
</protein>
<evidence type="ECO:0000256" key="1">
    <source>
        <dbReference type="SAM" id="MobiDB-lite"/>
    </source>
</evidence>
<organism evidence="2 3">
    <name type="scientific">Lithospermum erythrorhizon</name>
    <name type="common">Purple gromwell</name>
    <name type="synonym">Lithospermum officinale var. erythrorhizon</name>
    <dbReference type="NCBI Taxonomy" id="34254"/>
    <lineage>
        <taxon>Eukaryota</taxon>
        <taxon>Viridiplantae</taxon>
        <taxon>Streptophyta</taxon>
        <taxon>Embryophyta</taxon>
        <taxon>Tracheophyta</taxon>
        <taxon>Spermatophyta</taxon>
        <taxon>Magnoliopsida</taxon>
        <taxon>eudicotyledons</taxon>
        <taxon>Gunneridae</taxon>
        <taxon>Pentapetalae</taxon>
        <taxon>asterids</taxon>
        <taxon>lamiids</taxon>
        <taxon>Boraginales</taxon>
        <taxon>Boraginaceae</taxon>
        <taxon>Boraginoideae</taxon>
        <taxon>Lithospermeae</taxon>
        <taxon>Lithospermum</taxon>
    </lineage>
</organism>
<dbReference type="AlphaFoldDB" id="A0AAV3PWP0"/>
<accession>A0AAV3PWP0</accession>
<name>A0AAV3PWP0_LITER</name>